<keyword evidence="3" id="KW-0646">Protease inhibitor</keyword>
<dbReference type="InterPro" id="IPR036058">
    <property type="entry name" value="Kazal_dom_sf"/>
</dbReference>
<feature type="signal peptide" evidence="1">
    <location>
        <begin position="1"/>
        <end position="21"/>
    </location>
</feature>
<dbReference type="PROSITE" id="PS51465">
    <property type="entry name" value="KAZAL_2"/>
    <property type="match status" value="1"/>
</dbReference>
<evidence type="ECO:0000259" key="2">
    <source>
        <dbReference type="PROSITE" id="PS51465"/>
    </source>
</evidence>
<dbReference type="CDD" id="cd00104">
    <property type="entry name" value="KAZAL_FS"/>
    <property type="match status" value="1"/>
</dbReference>
<organism evidence="3 4">
    <name type="scientific">Candidatus Vampirococcus lugosii</name>
    <dbReference type="NCBI Taxonomy" id="2789015"/>
    <lineage>
        <taxon>Bacteria</taxon>
        <taxon>Candidatus Absconditibacteriota</taxon>
        <taxon>Vampirococcus</taxon>
    </lineage>
</organism>
<evidence type="ECO:0000313" key="3">
    <source>
        <dbReference type="EMBL" id="MBS8122554.1"/>
    </source>
</evidence>
<comment type="caution">
    <text evidence="3">The sequence shown here is derived from an EMBL/GenBank/DDBJ whole genome shotgun (WGS) entry which is preliminary data.</text>
</comment>
<accession>A0ABS5QQZ8</accession>
<dbReference type="RefSeq" id="WP_213349976.1">
    <property type="nucleotide sequence ID" value="NZ_JAEDAM010000102.1"/>
</dbReference>
<name>A0ABS5QQZ8_9BACT</name>
<dbReference type="Gene3D" id="3.30.60.30">
    <property type="match status" value="1"/>
</dbReference>
<proteinExistence type="predicted"/>
<protein>
    <submittedName>
        <fullName evidence="3">Serine protease inhibitor</fullName>
    </submittedName>
</protein>
<dbReference type="Proteomes" id="UP000680365">
    <property type="component" value="Unassembled WGS sequence"/>
</dbReference>
<feature type="domain" description="Kazal-like" evidence="2">
    <location>
        <begin position="275"/>
        <end position="312"/>
    </location>
</feature>
<dbReference type="SMART" id="SM00280">
    <property type="entry name" value="KAZAL"/>
    <property type="match status" value="1"/>
</dbReference>
<reference evidence="3 4" key="1">
    <citation type="journal article" date="2021" name="Nat. Commun.">
        <title>Reductive evolution and unique predatory mode in the CPR bacterium Vampirococcus lugosii.</title>
        <authorList>
            <person name="Moreira D."/>
            <person name="Zivanovic Y."/>
            <person name="Lopez-Archilla A.I."/>
            <person name="Iniesto M."/>
            <person name="Lopez-Garcia P."/>
        </authorList>
    </citation>
    <scope>NUCLEOTIDE SEQUENCE [LARGE SCALE GENOMIC DNA]</scope>
    <source>
        <strain evidence="3">Chiprana</strain>
    </source>
</reference>
<dbReference type="EMBL" id="JAEDAM010000102">
    <property type="protein sequence ID" value="MBS8122554.1"/>
    <property type="molecule type" value="Genomic_DNA"/>
</dbReference>
<keyword evidence="1" id="KW-0732">Signal</keyword>
<feature type="chain" id="PRO_5046189386" evidence="1">
    <location>
        <begin position="22"/>
        <end position="373"/>
    </location>
</feature>
<evidence type="ECO:0000256" key="1">
    <source>
        <dbReference type="SAM" id="SignalP"/>
    </source>
</evidence>
<dbReference type="InterPro" id="IPR002350">
    <property type="entry name" value="Kazal_dom"/>
</dbReference>
<dbReference type="GO" id="GO:0004867">
    <property type="term" value="F:serine-type endopeptidase inhibitor activity"/>
    <property type="evidence" value="ECO:0007669"/>
    <property type="project" value="UniProtKB-KW"/>
</dbReference>
<dbReference type="Pfam" id="PF00050">
    <property type="entry name" value="Kazal_1"/>
    <property type="match status" value="1"/>
</dbReference>
<keyword evidence="4" id="KW-1185">Reference proteome</keyword>
<sequence>MRNIIISVFVIFFTFISFSLANTVSSSDQVATNNNDSNQANKVMHWTWDMDLDGINDCEKEGICDDTQNYFEARTFNSKENFLETHGEYCTFASDGCNNIQINDGEAGASTMMYCEDIYGENGQEKWTCLTHINEDNKEKLEHEKYVKANISDLINEDPVLGGTWYVVDIERLSDKKMKVYSEDGHITNETTLNIDTMYEDKNLNEKEQTENNNIGVCPMDMKQCPDGNWVGRTGPNCKFDCSEVEPNKIEEENNENNNLEEGGTGEMGGNMVMCTMQYDPVCGIDGKTYSNSCVAKQQNNVEIAYKGECNANNPETENFMNTENFVDYDKLQEYQNKYPNLGDILKNISINKLESAYDKLSKNDRNNLKNKE</sequence>
<gene>
    <name evidence="3" type="ORF">VAMP_178845n424</name>
</gene>
<evidence type="ECO:0000313" key="4">
    <source>
        <dbReference type="Proteomes" id="UP000680365"/>
    </source>
</evidence>
<dbReference type="SUPFAM" id="SSF100895">
    <property type="entry name" value="Kazal-type serine protease inhibitors"/>
    <property type="match status" value="1"/>
</dbReference>
<keyword evidence="3" id="KW-0722">Serine protease inhibitor</keyword>